<protein>
    <submittedName>
        <fullName evidence="7">EscN/YscN/HrcN family type III secretion system ATPase</fullName>
    </submittedName>
</protein>
<dbReference type="InterPro" id="IPR050053">
    <property type="entry name" value="ATPase_alpha/beta_chains"/>
</dbReference>
<dbReference type="Proteomes" id="UP000769766">
    <property type="component" value="Unassembled WGS sequence"/>
</dbReference>
<evidence type="ECO:0000259" key="5">
    <source>
        <dbReference type="Pfam" id="PF00006"/>
    </source>
</evidence>
<dbReference type="PROSITE" id="PS00152">
    <property type="entry name" value="ATPASE_ALPHA_BETA"/>
    <property type="match status" value="1"/>
</dbReference>
<evidence type="ECO:0000256" key="3">
    <source>
        <dbReference type="ARBA" id="ARBA00022840"/>
    </source>
</evidence>
<accession>A0A932CS65</accession>
<dbReference type="InterPro" id="IPR020003">
    <property type="entry name" value="ATPase_a/bsu_AS"/>
</dbReference>
<sequence length="240" mass="26687">REVRDFLERDLGEGGPQRSVVVVATSDQPPLVRLRGAYAAMALAEYFRDQGQEVIFMMDSLTRFAMAQREVGLSVGEPPTSKGFTPSVFALLPKLLERAGTTANRGSITGFYTVLVEGDDFNEPIADAVRAILDGHIVLSRDLTSQGHYPPIDILRSLSRVMSDIIDPKHREWAQKLRSILATYRQVEDLLNIGAYVPGKNPKTDYAIRMIDAVNDYLIQDVNLNVDLPECLKRLEALLG</sequence>
<keyword evidence="2" id="KW-0547">Nucleotide-binding</keyword>
<dbReference type="AlphaFoldDB" id="A0A932CS65"/>
<dbReference type="InterPro" id="IPR027417">
    <property type="entry name" value="P-loop_NTPase"/>
</dbReference>
<evidence type="ECO:0000256" key="4">
    <source>
        <dbReference type="ARBA" id="ARBA00022967"/>
    </source>
</evidence>
<proteinExistence type="predicted"/>
<dbReference type="GO" id="GO:0005524">
    <property type="term" value="F:ATP binding"/>
    <property type="evidence" value="ECO:0007669"/>
    <property type="project" value="UniProtKB-KW"/>
</dbReference>
<reference evidence="7" key="1">
    <citation type="submission" date="2020-07" db="EMBL/GenBank/DDBJ databases">
        <title>Huge and variable diversity of episymbiotic CPR bacteria and DPANN archaea in groundwater ecosystems.</title>
        <authorList>
            <person name="He C.Y."/>
            <person name="Keren R."/>
            <person name="Whittaker M."/>
            <person name="Farag I.F."/>
            <person name="Doudna J."/>
            <person name="Cate J.H.D."/>
            <person name="Banfield J.F."/>
        </authorList>
    </citation>
    <scope>NUCLEOTIDE SEQUENCE</scope>
    <source>
        <strain evidence="7">NC_groundwater_672_Ag_B-0.1um_62_36</strain>
    </source>
</reference>
<dbReference type="InterPro" id="IPR000194">
    <property type="entry name" value="ATPase_F1/V1/A1_a/bsu_nucl-bd"/>
</dbReference>
<evidence type="ECO:0000259" key="6">
    <source>
        <dbReference type="Pfam" id="PF18269"/>
    </source>
</evidence>
<dbReference type="Pfam" id="PF18269">
    <property type="entry name" value="T3SS_ATPase_C"/>
    <property type="match status" value="1"/>
</dbReference>
<organism evidence="7 8">
    <name type="scientific">Tectimicrobiota bacterium</name>
    <dbReference type="NCBI Taxonomy" id="2528274"/>
    <lineage>
        <taxon>Bacteria</taxon>
        <taxon>Pseudomonadati</taxon>
        <taxon>Nitrospinota/Tectimicrobiota group</taxon>
        <taxon>Candidatus Tectimicrobiota</taxon>
    </lineage>
</organism>
<dbReference type="Pfam" id="PF00006">
    <property type="entry name" value="ATP-synt_ab"/>
    <property type="match status" value="1"/>
</dbReference>
<comment type="caution">
    <text evidence="7">The sequence shown here is derived from an EMBL/GenBank/DDBJ whole genome shotgun (WGS) entry which is preliminary data.</text>
</comment>
<name>A0A932CS65_UNCTE</name>
<evidence type="ECO:0000313" key="7">
    <source>
        <dbReference type="EMBL" id="MBI2877672.1"/>
    </source>
</evidence>
<dbReference type="SUPFAM" id="SSF52540">
    <property type="entry name" value="P-loop containing nucleoside triphosphate hydrolases"/>
    <property type="match status" value="1"/>
</dbReference>
<feature type="domain" description="ATPase F1/V1/A1 complex alpha/beta subunit nucleotide-binding" evidence="5">
    <location>
        <begin position="1"/>
        <end position="159"/>
    </location>
</feature>
<gene>
    <name evidence="7" type="ORF">HYY20_12400</name>
</gene>
<feature type="domain" description="T3SS EscN ATPase C-terminal" evidence="6">
    <location>
        <begin position="167"/>
        <end position="236"/>
    </location>
</feature>
<dbReference type="GO" id="GO:0046933">
    <property type="term" value="F:proton-transporting ATP synthase activity, rotational mechanism"/>
    <property type="evidence" value="ECO:0007669"/>
    <property type="project" value="TreeGrafter"/>
</dbReference>
<keyword evidence="3" id="KW-0067">ATP-binding</keyword>
<evidence type="ECO:0000256" key="2">
    <source>
        <dbReference type="ARBA" id="ARBA00022741"/>
    </source>
</evidence>
<feature type="non-terminal residue" evidence="7">
    <location>
        <position position="1"/>
    </location>
</feature>
<dbReference type="PANTHER" id="PTHR15184">
    <property type="entry name" value="ATP SYNTHASE"/>
    <property type="match status" value="1"/>
</dbReference>
<keyword evidence="1" id="KW-0813">Transport</keyword>
<evidence type="ECO:0000313" key="8">
    <source>
        <dbReference type="Proteomes" id="UP000769766"/>
    </source>
</evidence>
<dbReference type="InterPro" id="IPR040627">
    <property type="entry name" value="T3SS_ATPase_C"/>
</dbReference>
<dbReference type="EMBL" id="JACPRF010000378">
    <property type="protein sequence ID" value="MBI2877672.1"/>
    <property type="molecule type" value="Genomic_DNA"/>
</dbReference>
<evidence type="ECO:0000256" key="1">
    <source>
        <dbReference type="ARBA" id="ARBA00022448"/>
    </source>
</evidence>
<dbReference type="Gene3D" id="3.40.50.12240">
    <property type="match status" value="1"/>
</dbReference>
<keyword evidence="4" id="KW-1278">Translocase</keyword>
<dbReference type="PANTHER" id="PTHR15184:SF9">
    <property type="entry name" value="SPI-1 TYPE 3 SECRETION SYSTEM ATPASE"/>
    <property type="match status" value="1"/>
</dbReference>